<accession>A0A0V1C3T7</accession>
<protein>
    <submittedName>
        <fullName evidence="1">Uncharacterized protein</fullName>
    </submittedName>
</protein>
<gene>
    <name evidence="1" type="ORF">T03_1265</name>
</gene>
<dbReference type="AlphaFoldDB" id="A0A0V1C3T7"/>
<evidence type="ECO:0000313" key="2">
    <source>
        <dbReference type="Proteomes" id="UP000054653"/>
    </source>
</evidence>
<reference evidence="1 2" key="1">
    <citation type="submission" date="2015-01" db="EMBL/GenBank/DDBJ databases">
        <title>Evolution of Trichinella species and genotypes.</title>
        <authorList>
            <person name="Korhonen P.K."/>
            <person name="Edoardo P."/>
            <person name="Giuseppe L.R."/>
            <person name="Gasser R.B."/>
        </authorList>
    </citation>
    <scope>NUCLEOTIDE SEQUENCE [LARGE SCALE GENOMIC DNA]</scope>
    <source>
        <strain evidence="1">ISS120</strain>
    </source>
</reference>
<name>A0A0V1C3T7_TRIBR</name>
<organism evidence="1 2">
    <name type="scientific">Trichinella britovi</name>
    <name type="common">Parasitic roundworm</name>
    <dbReference type="NCBI Taxonomy" id="45882"/>
    <lineage>
        <taxon>Eukaryota</taxon>
        <taxon>Metazoa</taxon>
        <taxon>Ecdysozoa</taxon>
        <taxon>Nematoda</taxon>
        <taxon>Enoplea</taxon>
        <taxon>Dorylaimia</taxon>
        <taxon>Trichinellida</taxon>
        <taxon>Trichinellidae</taxon>
        <taxon>Trichinella</taxon>
    </lineage>
</organism>
<evidence type="ECO:0000313" key="1">
    <source>
        <dbReference type="EMBL" id="KRY43862.1"/>
    </source>
</evidence>
<dbReference type="EMBL" id="JYDI01000852">
    <property type="protein sequence ID" value="KRY43862.1"/>
    <property type="molecule type" value="Genomic_DNA"/>
</dbReference>
<proteinExistence type="predicted"/>
<sequence length="78" mass="8579">MHLVFLAHVDVRKQTSLYTLVHQVVCPLIVSVNAFSKSSATIQQGSAAAGCNQAHYVRHKPTYQPTVEYEHADVSIAD</sequence>
<comment type="caution">
    <text evidence="1">The sequence shown here is derived from an EMBL/GenBank/DDBJ whole genome shotgun (WGS) entry which is preliminary data.</text>
</comment>
<dbReference type="Proteomes" id="UP000054653">
    <property type="component" value="Unassembled WGS sequence"/>
</dbReference>
<keyword evidence="2" id="KW-1185">Reference proteome</keyword>